<proteinExistence type="predicted"/>
<dbReference type="PROSITE" id="PS51186">
    <property type="entry name" value="GNAT"/>
    <property type="match status" value="1"/>
</dbReference>
<dbReference type="OrthoDB" id="9798081at2"/>
<dbReference type="Gene3D" id="3.40.630.30">
    <property type="match status" value="1"/>
</dbReference>
<dbReference type="AlphaFoldDB" id="A0A1T4QH35"/>
<dbReference type="PANTHER" id="PTHR43792:SF9">
    <property type="entry name" value="RIBOSOMAL-PROTEIN-ALANINE ACETYLTRANSFERASE"/>
    <property type="match status" value="1"/>
</dbReference>
<gene>
    <name evidence="2" type="ORF">SAMN02745110_02383</name>
</gene>
<name>A0A1T4QH35_9FIRM</name>
<dbReference type="InterPro" id="IPR051531">
    <property type="entry name" value="N-acetyltransferase"/>
</dbReference>
<sequence>MKDELFANYKTLESDRLSLRPITLDDTSDLFEIYSNKEVMLYFDDREAFKDISEAEKMAKDYVEALKNKWSMRWGIVLKETGKLIGTCGFHAISDYDKRIEIGYDLNRDYWGNKVMKEALSMIISFAFENSDVNRIEAFVEPPNTASHMLLERLGFVMEGTLRKHEMCRGELIDIEILSLLRE</sequence>
<dbReference type="SUPFAM" id="SSF55729">
    <property type="entry name" value="Acyl-CoA N-acyltransferases (Nat)"/>
    <property type="match status" value="1"/>
</dbReference>
<dbReference type="Proteomes" id="UP000189857">
    <property type="component" value="Unassembled WGS sequence"/>
</dbReference>
<dbReference type="GO" id="GO:0008999">
    <property type="term" value="F:protein-N-terminal-alanine acetyltransferase activity"/>
    <property type="evidence" value="ECO:0007669"/>
    <property type="project" value="TreeGrafter"/>
</dbReference>
<dbReference type="InterPro" id="IPR000182">
    <property type="entry name" value="GNAT_dom"/>
</dbReference>
<dbReference type="GO" id="GO:0005737">
    <property type="term" value="C:cytoplasm"/>
    <property type="evidence" value="ECO:0007669"/>
    <property type="project" value="TreeGrafter"/>
</dbReference>
<reference evidence="2 3" key="1">
    <citation type="submission" date="2017-02" db="EMBL/GenBank/DDBJ databases">
        <authorList>
            <person name="Peterson S.W."/>
        </authorList>
    </citation>
    <scope>NUCLEOTIDE SEQUENCE [LARGE SCALE GENOMIC DNA]</scope>
    <source>
        <strain evidence="2 3">ATCC 17233</strain>
    </source>
</reference>
<feature type="domain" description="N-acetyltransferase" evidence="1">
    <location>
        <begin position="17"/>
        <end position="182"/>
    </location>
</feature>
<evidence type="ECO:0000259" key="1">
    <source>
        <dbReference type="PROSITE" id="PS51186"/>
    </source>
</evidence>
<dbReference type="RefSeq" id="WP_078788172.1">
    <property type="nucleotide sequence ID" value="NZ_FMTO01000019.1"/>
</dbReference>
<keyword evidence="2" id="KW-0808">Transferase</keyword>
<protein>
    <submittedName>
        <fullName evidence="2">Ribosomal-protein-alanine N-acetyltransferase</fullName>
    </submittedName>
</protein>
<dbReference type="EMBL" id="FUXA01000020">
    <property type="protein sequence ID" value="SKA02937.1"/>
    <property type="molecule type" value="Genomic_DNA"/>
</dbReference>
<dbReference type="Pfam" id="PF13302">
    <property type="entry name" value="Acetyltransf_3"/>
    <property type="match status" value="1"/>
</dbReference>
<dbReference type="InterPro" id="IPR016181">
    <property type="entry name" value="Acyl_CoA_acyltransferase"/>
</dbReference>
<evidence type="ECO:0000313" key="3">
    <source>
        <dbReference type="Proteomes" id="UP000189857"/>
    </source>
</evidence>
<organism evidence="2 3">
    <name type="scientific">Eubacterium ruminantium</name>
    <dbReference type="NCBI Taxonomy" id="42322"/>
    <lineage>
        <taxon>Bacteria</taxon>
        <taxon>Bacillati</taxon>
        <taxon>Bacillota</taxon>
        <taxon>Clostridia</taxon>
        <taxon>Eubacteriales</taxon>
        <taxon>Eubacteriaceae</taxon>
        <taxon>Eubacterium</taxon>
    </lineage>
</organism>
<accession>A0A1T4QH35</accession>
<dbReference type="PANTHER" id="PTHR43792">
    <property type="entry name" value="GNAT FAMILY, PUTATIVE (AFU_ORTHOLOGUE AFUA_3G00765)-RELATED-RELATED"/>
    <property type="match status" value="1"/>
</dbReference>
<evidence type="ECO:0000313" key="2">
    <source>
        <dbReference type="EMBL" id="SKA02937.1"/>
    </source>
</evidence>
<keyword evidence="3" id="KW-1185">Reference proteome</keyword>